<organism evidence="1 2">
    <name type="scientific">Rhipicephalus sanguineus</name>
    <name type="common">Brown dog tick</name>
    <name type="synonym">Ixodes sanguineus</name>
    <dbReference type="NCBI Taxonomy" id="34632"/>
    <lineage>
        <taxon>Eukaryota</taxon>
        <taxon>Metazoa</taxon>
        <taxon>Ecdysozoa</taxon>
        <taxon>Arthropoda</taxon>
        <taxon>Chelicerata</taxon>
        <taxon>Arachnida</taxon>
        <taxon>Acari</taxon>
        <taxon>Parasitiformes</taxon>
        <taxon>Ixodida</taxon>
        <taxon>Ixodoidea</taxon>
        <taxon>Ixodidae</taxon>
        <taxon>Rhipicephalinae</taxon>
        <taxon>Rhipicephalus</taxon>
        <taxon>Rhipicephalus</taxon>
    </lineage>
</organism>
<sequence length="153" mass="17043">MKSPVPLARAFKYALRMIILAQFFRASKRGTYHIDDAVHLAEFISSRPKDSQMHDVVEAESVETNLSPKEAESLLYLSGYIVRSVIKKNKLCDICTIALKGTEETKGRLLALKNYVEGKQSLCVPSGPVSTLLREAEGYFRGSEKELMEGSVT</sequence>
<dbReference type="EMBL" id="JABSTV010001248">
    <property type="protein sequence ID" value="KAH7968379.1"/>
    <property type="molecule type" value="Genomic_DNA"/>
</dbReference>
<reference evidence="1" key="1">
    <citation type="journal article" date="2020" name="Cell">
        <title>Large-Scale Comparative Analyses of Tick Genomes Elucidate Their Genetic Diversity and Vector Capacities.</title>
        <authorList>
            <consortium name="Tick Genome and Microbiome Consortium (TIGMIC)"/>
            <person name="Jia N."/>
            <person name="Wang J."/>
            <person name="Shi W."/>
            <person name="Du L."/>
            <person name="Sun Y."/>
            <person name="Zhan W."/>
            <person name="Jiang J.F."/>
            <person name="Wang Q."/>
            <person name="Zhang B."/>
            <person name="Ji P."/>
            <person name="Bell-Sakyi L."/>
            <person name="Cui X.M."/>
            <person name="Yuan T.T."/>
            <person name="Jiang B.G."/>
            <person name="Yang W.F."/>
            <person name="Lam T.T."/>
            <person name="Chang Q.C."/>
            <person name="Ding S.J."/>
            <person name="Wang X.J."/>
            <person name="Zhu J.G."/>
            <person name="Ruan X.D."/>
            <person name="Zhao L."/>
            <person name="Wei J.T."/>
            <person name="Ye R.Z."/>
            <person name="Que T.C."/>
            <person name="Du C.H."/>
            <person name="Zhou Y.H."/>
            <person name="Cheng J.X."/>
            <person name="Dai P.F."/>
            <person name="Guo W.B."/>
            <person name="Han X.H."/>
            <person name="Huang E.J."/>
            <person name="Li L.F."/>
            <person name="Wei W."/>
            <person name="Gao Y.C."/>
            <person name="Liu J.Z."/>
            <person name="Shao H.Z."/>
            <person name="Wang X."/>
            <person name="Wang C.C."/>
            <person name="Yang T.C."/>
            <person name="Huo Q.B."/>
            <person name="Li W."/>
            <person name="Chen H.Y."/>
            <person name="Chen S.E."/>
            <person name="Zhou L.G."/>
            <person name="Ni X.B."/>
            <person name="Tian J.H."/>
            <person name="Sheng Y."/>
            <person name="Liu T."/>
            <person name="Pan Y.S."/>
            <person name="Xia L.Y."/>
            <person name="Li J."/>
            <person name="Zhao F."/>
            <person name="Cao W.C."/>
        </authorList>
    </citation>
    <scope>NUCLEOTIDE SEQUENCE</scope>
    <source>
        <strain evidence="1">Rsan-2018</strain>
    </source>
</reference>
<evidence type="ECO:0000313" key="1">
    <source>
        <dbReference type="EMBL" id="KAH7968379.1"/>
    </source>
</evidence>
<gene>
    <name evidence="1" type="ORF">HPB52_007991</name>
</gene>
<proteinExistence type="predicted"/>
<protein>
    <submittedName>
        <fullName evidence="1">Uncharacterized protein</fullName>
    </submittedName>
</protein>
<reference evidence="1" key="2">
    <citation type="submission" date="2021-09" db="EMBL/GenBank/DDBJ databases">
        <authorList>
            <person name="Jia N."/>
            <person name="Wang J."/>
            <person name="Shi W."/>
            <person name="Du L."/>
            <person name="Sun Y."/>
            <person name="Zhan W."/>
            <person name="Jiang J."/>
            <person name="Wang Q."/>
            <person name="Zhang B."/>
            <person name="Ji P."/>
            <person name="Sakyi L.B."/>
            <person name="Cui X."/>
            <person name="Yuan T."/>
            <person name="Jiang B."/>
            <person name="Yang W."/>
            <person name="Lam T.T.-Y."/>
            <person name="Chang Q."/>
            <person name="Ding S."/>
            <person name="Wang X."/>
            <person name="Zhu J."/>
            <person name="Ruan X."/>
            <person name="Zhao L."/>
            <person name="Wei J."/>
            <person name="Que T."/>
            <person name="Du C."/>
            <person name="Cheng J."/>
            <person name="Dai P."/>
            <person name="Han X."/>
            <person name="Huang E."/>
            <person name="Gao Y."/>
            <person name="Liu J."/>
            <person name="Shao H."/>
            <person name="Ye R."/>
            <person name="Li L."/>
            <person name="Wei W."/>
            <person name="Wang X."/>
            <person name="Wang C."/>
            <person name="Huo Q."/>
            <person name="Li W."/>
            <person name="Guo W."/>
            <person name="Chen H."/>
            <person name="Chen S."/>
            <person name="Zhou L."/>
            <person name="Zhou L."/>
            <person name="Ni X."/>
            <person name="Tian J."/>
            <person name="Zhou Y."/>
            <person name="Sheng Y."/>
            <person name="Liu T."/>
            <person name="Pan Y."/>
            <person name="Xia L."/>
            <person name="Li J."/>
            <person name="Zhao F."/>
            <person name="Cao W."/>
        </authorList>
    </citation>
    <scope>NUCLEOTIDE SEQUENCE</scope>
    <source>
        <strain evidence="1">Rsan-2018</strain>
        <tissue evidence="1">Larvae</tissue>
    </source>
</reference>
<name>A0A9D4Q509_RHISA</name>
<keyword evidence="2" id="KW-1185">Reference proteome</keyword>
<dbReference type="AlphaFoldDB" id="A0A9D4Q509"/>
<dbReference type="Proteomes" id="UP000821837">
    <property type="component" value="Unassembled WGS sequence"/>
</dbReference>
<evidence type="ECO:0000313" key="2">
    <source>
        <dbReference type="Proteomes" id="UP000821837"/>
    </source>
</evidence>
<accession>A0A9D4Q509</accession>
<comment type="caution">
    <text evidence="1">The sequence shown here is derived from an EMBL/GenBank/DDBJ whole genome shotgun (WGS) entry which is preliminary data.</text>
</comment>